<protein>
    <submittedName>
        <fullName evidence="1">Uncharacterized protein</fullName>
    </submittedName>
</protein>
<dbReference type="EMBL" id="CAAALY010010157">
    <property type="protein sequence ID" value="VEL10867.1"/>
    <property type="molecule type" value="Genomic_DNA"/>
</dbReference>
<evidence type="ECO:0000313" key="1">
    <source>
        <dbReference type="EMBL" id="VEL10867.1"/>
    </source>
</evidence>
<evidence type="ECO:0000313" key="2">
    <source>
        <dbReference type="Proteomes" id="UP000784294"/>
    </source>
</evidence>
<proteinExistence type="predicted"/>
<organism evidence="1 2">
    <name type="scientific">Protopolystoma xenopodis</name>
    <dbReference type="NCBI Taxonomy" id="117903"/>
    <lineage>
        <taxon>Eukaryota</taxon>
        <taxon>Metazoa</taxon>
        <taxon>Spiralia</taxon>
        <taxon>Lophotrochozoa</taxon>
        <taxon>Platyhelminthes</taxon>
        <taxon>Monogenea</taxon>
        <taxon>Polyopisthocotylea</taxon>
        <taxon>Polystomatidea</taxon>
        <taxon>Polystomatidae</taxon>
        <taxon>Protopolystoma</taxon>
    </lineage>
</organism>
<keyword evidence="2" id="KW-1185">Reference proteome</keyword>
<accession>A0A3S4ZGF3</accession>
<comment type="caution">
    <text evidence="1">The sequence shown here is derived from an EMBL/GenBank/DDBJ whole genome shotgun (WGS) entry which is preliminary data.</text>
</comment>
<dbReference type="AlphaFoldDB" id="A0A3S4ZGF3"/>
<sequence length="134" mass="15094">MTPYGVLPARLSGSNICTLLIWTEKSICLSLPHPHSVLTETARGARESGRQEVKIPRLGINGRLYQHVTLDADDPLLTLERSAGRRLWCIDPTGSRHMMPSEWLKSCEEETRSWIPPPAECSSNAAIVFWWDLL</sequence>
<name>A0A3S4ZGF3_9PLAT</name>
<dbReference type="Proteomes" id="UP000784294">
    <property type="component" value="Unassembled WGS sequence"/>
</dbReference>
<gene>
    <name evidence="1" type="ORF">PXEA_LOCUS4307</name>
</gene>
<reference evidence="1" key="1">
    <citation type="submission" date="2018-11" db="EMBL/GenBank/DDBJ databases">
        <authorList>
            <consortium name="Pathogen Informatics"/>
        </authorList>
    </citation>
    <scope>NUCLEOTIDE SEQUENCE</scope>
</reference>